<dbReference type="PANTHER" id="PTHR45527">
    <property type="entry name" value="NONRIBOSOMAL PEPTIDE SYNTHETASE"/>
    <property type="match status" value="1"/>
</dbReference>
<dbReference type="SUPFAM" id="SSF52777">
    <property type="entry name" value="CoA-dependent acyltransferases"/>
    <property type="match status" value="2"/>
</dbReference>
<comment type="caution">
    <text evidence="2">The sequence shown here is derived from an EMBL/GenBank/DDBJ whole genome shotgun (WGS) entry which is preliminary data.</text>
</comment>
<dbReference type="GO" id="GO:0003824">
    <property type="term" value="F:catalytic activity"/>
    <property type="evidence" value="ECO:0007669"/>
    <property type="project" value="InterPro"/>
</dbReference>
<dbReference type="Gene3D" id="3.30.559.10">
    <property type="entry name" value="Chloramphenicol acetyltransferase-like domain"/>
    <property type="match status" value="1"/>
</dbReference>
<gene>
    <name evidence="2" type="ORF">FOY51_03580</name>
</gene>
<dbReference type="Proteomes" id="UP000322244">
    <property type="component" value="Unassembled WGS sequence"/>
</dbReference>
<dbReference type="Pfam" id="PF00668">
    <property type="entry name" value="Condensation"/>
    <property type="match status" value="1"/>
</dbReference>
<dbReference type="EMBL" id="VLNY01000001">
    <property type="protein sequence ID" value="KAA0025006.1"/>
    <property type="molecule type" value="Genomic_DNA"/>
</dbReference>
<dbReference type="GO" id="GO:0005737">
    <property type="term" value="C:cytoplasm"/>
    <property type="evidence" value="ECO:0007669"/>
    <property type="project" value="TreeGrafter"/>
</dbReference>
<name>A0A5A7SGN8_9NOCA</name>
<dbReference type="GO" id="GO:0031177">
    <property type="term" value="F:phosphopantetheine binding"/>
    <property type="evidence" value="ECO:0007669"/>
    <property type="project" value="TreeGrafter"/>
</dbReference>
<protein>
    <recommendedName>
        <fullName evidence="1">Condensation domain-containing protein</fullName>
    </recommendedName>
</protein>
<reference evidence="2 3" key="1">
    <citation type="submission" date="2019-07" db="EMBL/GenBank/DDBJ databases">
        <title>Rhodococcus cavernicolus sp. nov., isolated from a cave.</title>
        <authorList>
            <person name="Lee S.D."/>
        </authorList>
    </citation>
    <scope>NUCLEOTIDE SEQUENCE [LARGE SCALE GENOMIC DNA]</scope>
    <source>
        <strain evidence="2 3">C1-24</strain>
    </source>
</reference>
<dbReference type="OrthoDB" id="4578617at2"/>
<evidence type="ECO:0000313" key="2">
    <source>
        <dbReference type="EMBL" id="KAA0025006.1"/>
    </source>
</evidence>
<dbReference type="GO" id="GO:0008610">
    <property type="term" value="P:lipid biosynthetic process"/>
    <property type="evidence" value="ECO:0007669"/>
    <property type="project" value="UniProtKB-ARBA"/>
</dbReference>
<dbReference type="GO" id="GO:0043041">
    <property type="term" value="P:amino acid activation for nonribosomal peptide biosynthetic process"/>
    <property type="evidence" value="ECO:0007669"/>
    <property type="project" value="TreeGrafter"/>
</dbReference>
<accession>A0A5A7SGN8</accession>
<evidence type="ECO:0000259" key="1">
    <source>
        <dbReference type="Pfam" id="PF00668"/>
    </source>
</evidence>
<keyword evidence="3" id="KW-1185">Reference proteome</keyword>
<dbReference type="RefSeq" id="WP_149428781.1">
    <property type="nucleotide sequence ID" value="NZ_VLNY01000001.1"/>
</dbReference>
<dbReference type="PANTHER" id="PTHR45527:SF1">
    <property type="entry name" value="FATTY ACID SYNTHASE"/>
    <property type="match status" value="1"/>
</dbReference>
<dbReference type="Gene3D" id="3.30.559.30">
    <property type="entry name" value="Nonribosomal peptide synthetase, condensation domain"/>
    <property type="match status" value="1"/>
</dbReference>
<dbReference type="AlphaFoldDB" id="A0A5A7SGN8"/>
<feature type="domain" description="Condensation" evidence="1">
    <location>
        <begin position="19"/>
        <end position="260"/>
    </location>
</feature>
<proteinExistence type="predicted"/>
<dbReference type="InterPro" id="IPR023213">
    <property type="entry name" value="CAT-like_dom_sf"/>
</dbReference>
<organism evidence="2 3">
    <name type="scientific">Antrihabitans cavernicola</name>
    <dbReference type="NCBI Taxonomy" id="2495913"/>
    <lineage>
        <taxon>Bacteria</taxon>
        <taxon>Bacillati</taxon>
        <taxon>Actinomycetota</taxon>
        <taxon>Actinomycetes</taxon>
        <taxon>Mycobacteriales</taxon>
        <taxon>Nocardiaceae</taxon>
        <taxon>Antrihabitans</taxon>
    </lineage>
</organism>
<dbReference type="GO" id="GO:0044550">
    <property type="term" value="P:secondary metabolite biosynthetic process"/>
    <property type="evidence" value="ECO:0007669"/>
    <property type="project" value="TreeGrafter"/>
</dbReference>
<dbReference type="InterPro" id="IPR001242">
    <property type="entry name" value="Condensation_dom"/>
</dbReference>
<sequence>MTSTYRITPLDEVFLNISDQSVMSIQFEIRVEGRFDADKMAAAMRVALGQHEFSRARLARSTIGAVRRDWEIPDSVDHLPLEVTDESPEDVRGRLFGVDVALSTSPPFAATIVRSEGGDYLMLNLHHAVFDGMSVLRFVTSIARAYSGEDDPIGGPPLAEARDLRSVAGSRGISDLLPRATKIARDYVDRRNVTRVAADAPAQDDRRYGFTELRFSEDDTAAVRALKPKGATINDVALAALALTVVKWNREHDEAIGDTVSIMMPVNIRPAEWSSEVVSNFAGYLAVIVPSDLGPDLATAAGIVRDHTTPLKADGVAGWMIDILGPGKYLPSVVKRGLSALLPLVQDSWVESATLSNLGRTSIPSFGGDVGAVTEVWFSPPPLSSILPMAVGMAGIGSELFASFRSDRRHIGDDGARRFAEIYREIMTGAPDPSA</sequence>
<evidence type="ECO:0000313" key="3">
    <source>
        <dbReference type="Proteomes" id="UP000322244"/>
    </source>
</evidence>